<name>A0A517Y3H5_9BACT</name>
<dbReference type="KEGG" id="uli:ETAA1_62760"/>
<dbReference type="RefSeq" id="WP_145244430.1">
    <property type="nucleotide sequence ID" value="NZ_CP036273.1"/>
</dbReference>
<keyword evidence="2" id="KW-1185">Reference proteome</keyword>
<accession>A0A517Y3H5</accession>
<sequence length="96" mass="10829">MPPVNYAVTQLGIAKDAFRAVLNRAAAEGRLPLVVAAARYVLDELAYDPTRLGESRARLEFLDQDYRITFALPLAFEFIIHEPTRTVTVVRVRLLD</sequence>
<dbReference type="EMBL" id="CP036273">
    <property type="protein sequence ID" value="QDU24262.1"/>
    <property type="molecule type" value="Genomic_DNA"/>
</dbReference>
<organism evidence="1 2">
    <name type="scientific">Urbifossiella limnaea</name>
    <dbReference type="NCBI Taxonomy" id="2528023"/>
    <lineage>
        <taxon>Bacteria</taxon>
        <taxon>Pseudomonadati</taxon>
        <taxon>Planctomycetota</taxon>
        <taxon>Planctomycetia</taxon>
        <taxon>Gemmatales</taxon>
        <taxon>Gemmataceae</taxon>
        <taxon>Urbifossiella</taxon>
    </lineage>
</organism>
<dbReference type="Proteomes" id="UP000319576">
    <property type="component" value="Chromosome"/>
</dbReference>
<dbReference type="AlphaFoldDB" id="A0A517Y3H5"/>
<evidence type="ECO:0000313" key="2">
    <source>
        <dbReference type="Proteomes" id="UP000319576"/>
    </source>
</evidence>
<gene>
    <name evidence="1" type="ORF">ETAA1_62760</name>
</gene>
<protein>
    <recommendedName>
        <fullName evidence="3">Type II toxin-antitoxin system RelE/ParE family toxin</fullName>
    </recommendedName>
</protein>
<proteinExistence type="predicted"/>
<evidence type="ECO:0008006" key="3">
    <source>
        <dbReference type="Google" id="ProtNLM"/>
    </source>
</evidence>
<evidence type="ECO:0000313" key="1">
    <source>
        <dbReference type="EMBL" id="QDU24262.1"/>
    </source>
</evidence>
<reference evidence="1 2" key="1">
    <citation type="submission" date="2019-02" db="EMBL/GenBank/DDBJ databases">
        <title>Deep-cultivation of Planctomycetes and their phenomic and genomic characterization uncovers novel biology.</title>
        <authorList>
            <person name="Wiegand S."/>
            <person name="Jogler M."/>
            <person name="Boedeker C."/>
            <person name="Pinto D."/>
            <person name="Vollmers J."/>
            <person name="Rivas-Marin E."/>
            <person name="Kohn T."/>
            <person name="Peeters S.H."/>
            <person name="Heuer A."/>
            <person name="Rast P."/>
            <person name="Oberbeckmann S."/>
            <person name="Bunk B."/>
            <person name="Jeske O."/>
            <person name="Meyerdierks A."/>
            <person name="Storesund J.E."/>
            <person name="Kallscheuer N."/>
            <person name="Luecker S."/>
            <person name="Lage O.M."/>
            <person name="Pohl T."/>
            <person name="Merkel B.J."/>
            <person name="Hornburger P."/>
            <person name="Mueller R.-W."/>
            <person name="Bruemmer F."/>
            <person name="Labrenz M."/>
            <person name="Spormann A.M."/>
            <person name="Op den Camp H."/>
            <person name="Overmann J."/>
            <person name="Amann R."/>
            <person name="Jetten M.S.M."/>
            <person name="Mascher T."/>
            <person name="Medema M.H."/>
            <person name="Devos D.P."/>
            <person name="Kaster A.-K."/>
            <person name="Ovreas L."/>
            <person name="Rohde M."/>
            <person name="Galperin M.Y."/>
            <person name="Jogler C."/>
        </authorList>
    </citation>
    <scope>NUCLEOTIDE SEQUENCE [LARGE SCALE GENOMIC DNA]</scope>
    <source>
        <strain evidence="1 2">ETA_A1</strain>
    </source>
</reference>